<dbReference type="Pfam" id="PF00126">
    <property type="entry name" value="HTH_1"/>
    <property type="match status" value="1"/>
</dbReference>
<keyword evidence="3" id="KW-0238">DNA-binding</keyword>
<dbReference type="GO" id="GO:0043565">
    <property type="term" value="F:sequence-specific DNA binding"/>
    <property type="evidence" value="ECO:0007669"/>
    <property type="project" value="TreeGrafter"/>
</dbReference>
<dbReference type="Gene3D" id="3.40.190.10">
    <property type="entry name" value="Periplasmic binding protein-like II"/>
    <property type="match status" value="2"/>
</dbReference>
<protein>
    <submittedName>
        <fullName evidence="6">LysR family transcriptional regulator</fullName>
    </submittedName>
</protein>
<organism evidence="6 7">
    <name type="scientific">Pantoea brenneri</name>
    <dbReference type="NCBI Taxonomy" id="472694"/>
    <lineage>
        <taxon>Bacteria</taxon>
        <taxon>Pseudomonadati</taxon>
        <taxon>Pseudomonadota</taxon>
        <taxon>Gammaproteobacteria</taxon>
        <taxon>Enterobacterales</taxon>
        <taxon>Erwiniaceae</taxon>
        <taxon>Pantoea</taxon>
    </lineage>
</organism>
<feature type="domain" description="HTH lysR-type" evidence="5">
    <location>
        <begin position="6"/>
        <end position="63"/>
    </location>
</feature>
<evidence type="ECO:0000259" key="5">
    <source>
        <dbReference type="PROSITE" id="PS50931"/>
    </source>
</evidence>
<dbReference type="GO" id="GO:0003700">
    <property type="term" value="F:DNA-binding transcription factor activity"/>
    <property type="evidence" value="ECO:0007669"/>
    <property type="project" value="InterPro"/>
</dbReference>
<dbReference type="Pfam" id="PF03466">
    <property type="entry name" value="LysR_substrate"/>
    <property type="match status" value="1"/>
</dbReference>
<proteinExistence type="inferred from homology"/>
<sequence length="296" mass="33471">MRRKIPSSASLQAFEAAARHGNFARAAEELSLTEGAISRQIARLESLLNCRLFDRTKARVKLNPVGARYAHHVREMLERLERDTQFVMGMPEGSRSLEIAVLPTFCSRWLIPRLRGFQSLYPDITVNIAARTDPFIMTGSGFDAAIHFEHPAWAGMCTHALFKEKLVPVCHPDLLTDQNVVEQLNRLPRIHRRQNPDAWLHYAEQSGIVLDNPAQGVRYDLHEMALAAVLAGQGVAMIPRIYVEKELERGTLVAPWPDSEQLSKTFCLVKPLETGINESALQDFERWLQAESLLVR</sequence>
<dbReference type="InterPro" id="IPR005119">
    <property type="entry name" value="LysR_subst-bd"/>
</dbReference>
<evidence type="ECO:0000313" key="7">
    <source>
        <dbReference type="Proteomes" id="UP000566985"/>
    </source>
</evidence>
<dbReference type="InterPro" id="IPR036390">
    <property type="entry name" value="WH_DNA-bd_sf"/>
</dbReference>
<dbReference type="Proteomes" id="UP000566985">
    <property type="component" value="Unassembled WGS sequence"/>
</dbReference>
<reference evidence="6 7" key="1">
    <citation type="submission" date="2020-05" db="EMBL/GenBank/DDBJ databases">
        <title>Whole Genome Sequences of Enterobacteriales Associated with the International Space Station.</title>
        <authorList>
            <person name="Bharadwaj A."/>
            <person name="Daudu R."/>
            <person name="Singh N."/>
            <person name="Wood J."/>
            <person name="Debieu M."/>
            <person name="Mason C."/>
            <person name="Wang C."/>
            <person name="Venkateswaran K."/>
        </authorList>
    </citation>
    <scope>NUCLEOTIDE SEQUENCE [LARGE SCALE GENOMIC DNA]</scope>
    <source>
        <strain evidence="6 7">IF5SW-B1</strain>
    </source>
</reference>
<gene>
    <name evidence="6" type="ORF">HU668_22380</name>
</gene>
<dbReference type="EMBL" id="JABWPM010000045">
    <property type="protein sequence ID" value="NUY99183.1"/>
    <property type="molecule type" value="Genomic_DNA"/>
</dbReference>
<keyword evidence="2" id="KW-0805">Transcription regulation</keyword>
<dbReference type="PRINTS" id="PR00039">
    <property type="entry name" value="HTHLYSR"/>
</dbReference>
<dbReference type="InterPro" id="IPR036388">
    <property type="entry name" value="WH-like_DNA-bd_sf"/>
</dbReference>
<evidence type="ECO:0000313" key="6">
    <source>
        <dbReference type="EMBL" id="NUY99183.1"/>
    </source>
</evidence>
<evidence type="ECO:0000256" key="4">
    <source>
        <dbReference type="ARBA" id="ARBA00023163"/>
    </source>
</evidence>
<dbReference type="InterPro" id="IPR058163">
    <property type="entry name" value="LysR-type_TF_proteobact-type"/>
</dbReference>
<dbReference type="PROSITE" id="PS50931">
    <property type="entry name" value="HTH_LYSR"/>
    <property type="match status" value="1"/>
</dbReference>
<dbReference type="Gene3D" id="1.10.10.10">
    <property type="entry name" value="Winged helix-like DNA-binding domain superfamily/Winged helix DNA-binding domain"/>
    <property type="match status" value="1"/>
</dbReference>
<dbReference type="PANTHER" id="PTHR30537">
    <property type="entry name" value="HTH-TYPE TRANSCRIPTIONAL REGULATOR"/>
    <property type="match status" value="1"/>
</dbReference>
<dbReference type="FunFam" id="1.10.10.10:FF:000001">
    <property type="entry name" value="LysR family transcriptional regulator"/>
    <property type="match status" value="1"/>
</dbReference>
<dbReference type="GO" id="GO:0006351">
    <property type="term" value="P:DNA-templated transcription"/>
    <property type="evidence" value="ECO:0007669"/>
    <property type="project" value="TreeGrafter"/>
</dbReference>
<keyword evidence="4" id="KW-0804">Transcription</keyword>
<evidence type="ECO:0000256" key="3">
    <source>
        <dbReference type="ARBA" id="ARBA00023125"/>
    </source>
</evidence>
<dbReference type="RefSeq" id="WP_069729574.1">
    <property type="nucleotide sequence ID" value="NZ_CAUQFK010000094.1"/>
</dbReference>
<dbReference type="SUPFAM" id="SSF53850">
    <property type="entry name" value="Periplasmic binding protein-like II"/>
    <property type="match status" value="1"/>
</dbReference>
<dbReference type="PANTHER" id="PTHR30537:SF26">
    <property type="entry name" value="GLYCINE CLEAVAGE SYSTEM TRANSCRIPTIONAL ACTIVATOR"/>
    <property type="match status" value="1"/>
</dbReference>
<comment type="similarity">
    <text evidence="1">Belongs to the LysR transcriptional regulatory family.</text>
</comment>
<evidence type="ECO:0000256" key="1">
    <source>
        <dbReference type="ARBA" id="ARBA00009437"/>
    </source>
</evidence>
<dbReference type="SUPFAM" id="SSF46785">
    <property type="entry name" value="Winged helix' DNA-binding domain"/>
    <property type="match status" value="1"/>
</dbReference>
<dbReference type="GeneID" id="57347945"/>
<comment type="caution">
    <text evidence="6">The sequence shown here is derived from an EMBL/GenBank/DDBJ whole genome shotgun (WGS) entry which is preliminary data.</text>
</comment>
<name>A0A7Y6TUG5_9GAMM</name>
<dbReference type="AlphaFoldDB" id="A0A7Y6TUG5"/>
<dbReference type="InterPro" id="IPR000847">
    <property type="entry name" value="LysR_HTH_N"/>
</dbReference>
<evidence type="ECO:0000256" key="2">
    <source>
        <dbReference type="ARBA" id="ARBA00023015"/>
    </source>
</evidence>
<accession>A0A7Y6TUG5</accession>